<reference evidence="5" key="1">
    <citation type="submission" date="2014-09" db="EMBL/GenBank/DDBJ databases">
        <title>Draft genome sequence of an oleaginous Mucoromycotina fungus Mucor ambiguus NBRC6742.</title>
        <authorList>
            <person name="Takeda I."/>
            <person name="Yamane N."/>
            <person name="Morita T."/>
            <person name="Tamano K."/>
            <person name="Machida M."/>
            <person name="Baker S."/>
            <person name="Koike H."/>
        </authorList>
    </citation>
    <scope>NUCLEOTIDE SEQUENCE</scope>
    <source>
        <strain evidence="5">NBRC 6742</strain>
    </source>
</reference>
<keyword evidence="6" id="KW-1185">Reference proteome</keyword>
<dbReference type="InterPro" id="IPR011990">
    <property type="entry name" value="TPR-like_helical_dom_sf"/>
</dbReference>
<proteinExistence type="predicted"/>
<dbReference type="GO" id="GO:0000724">
    <property type="term" value="P:double-strand break repair via homologous recombination"/>
    <property type="evidence" value="ECO:0007669"/>
    <property type="project" value="TreeGrafter"/>
</dbReference>
<dbReference type="GO" id="GO:0031297">
    <property type="term" value="P:replication fork processing"/>
    <property type="evidence" value="ECO:0007669"/>
    <property type="project" value="TreeGrafter"/>
</dbReference>
<organism evidence="5">
    <name type="scientific">Mucor ambiguus</name>
    <dbReference type="NCBI Taxonomy" id="91626"/>
    <lineage>
        <taxon>Eukaryota</taxon>
        <taxon>Fungi</taxon>
        <taxon>Fungi incertae sedis</taxon>
        <taxon>Mucoromycota</taxon>
        <taxon>Mucoromycotina</taxon>
        <taxon>Mucoromycetes</taxon>
        <taxon>Mucorales</taxon>
        <taxon>Mucorineae</taxon>
        <taxon>Mucoraceae</taxon>
        <taxon>Mucor</taxon>
    </lineage>
</organism>
<dbReference type="SUPFAM" id="SSF52047">
    <property type="entry name" value="RNI-like"/>
    <property type="match status" value="1"/>
</dbReference>
<evidence type="ECO:0000313" key="5">
    <source>
        <dbReference type="EMBL" id="GAN03388.1"/>
    </source>
</evidence>
<keyword evidence="4" id="KW-0539">Nucleus</keyword>
<dbReference type="InterPro" id="IPR032675">
    <property type="entry name" value="LRR_dom_sf"/>
</dbReference>
<evidence type="ECO:0000313" key="6">
    <source>
        <dbReference type="Proteomes" id="UP000053815"/>
    </source>
</evidence>
<dbReference type="PANTHER" id="PTHR46358">
    <property type="entry name" value="TONSOKU-LIKE PROTEIN"/>
    <property type="match status" value="1"/>
</dbReference>
<dbReference type="GO" id="GO:0043596">
    <property type="term" value="C:nuclear replication fork"/>
    <property type="evidence" value="ECO:0007669"/>
    <property type="project" value="TreeGrafter"/>
</dbReference>
<dbReference type="Proteomes" id="UP000053815">
    <property type="component" value="Unassembled WGS sequence"/>
</dbReference>
<keyword evidence="3" id="KW-0040">ANK repeat</keyword>
<name>A0A0C9MN58_9FUNG</name>
<accession>A0A0C9MN58</accession>
<evidence type="ECO:0000256" key="4">
    <source>
        <dbReference type="ARBA" id="ARBA00023242"/>
    </source>
</evidence>
<comment type="subcellular location">
    <subcellularLocation>
        <location evidence="1">Nucleus</location>
    </subcellularLocation>
</comment>
<gene>
    <name evidence="5" type="ORF">MAM1_0039c02841</name>
</gene>
<dbReference type="InterPro" id="IPR052311">
    <property type="entry name" value="MMS22L-TONSL_complex_comp"/>
</dbReference>
<dbReference type="Gene3D" id="3.80.10.10">
    <property type="entry name" value="Ribonuclease Inhibitor"/>
    <property type="match status" value="2"/>
</dbReference>
<dbReference type="PANTHER" id="PTHR46358:SF1">
    <property type="entry name" value="TONSOKU-LIKE PROTEIN"/>
    <property type="match status" value="1"/>
</dbReference>
<dbReference type="Gene3D" id="1.25.40.10">
    <property type="entry name" value="Tetratricopeptide repeat domain"/>
    <property type="match status" value="1"/>
</dbReference>
<dbReference type="SMART" id="SM00368">
    <property type="entry name" value="LRR_RI"/>
    <property type="match status" value="3"/>
</dbReference>
<dbReference type="InterPro" id="IPR001611">
    <property type="entry name" value="Leu-rich_rpt"/>
</dbReference>
<evidence type="ECO:0000256" key="3">
    <source>
        <dbReference type="ARBA" id="ARBA00023043"/>
    </source>
</evidence>
<sequence length="1016" mass="117384">MGKTATYGIQYKQADNLTEGYKFHVSKYNSFIAGNNRIKAAETALELIEWLEADSNELAEEDEHKFMAMMRKSIDLSRKAVRILEAINYKSLLPRLCEYESAVKHGLKAISLLEELHSTQQSLPKMKSLFQSTYRTLGNIYFMKSNDASASRYVDYEHAQKYYRLERDVIDTMTLDDIEDPQEDDIKRLIQSSNFNLGVMESKVHTTYSDGESNLKRAILLAQELQDYTSEKSAWWELGNLYKRVQQYDLVKECQRREYQLVIQHDFTEDQLLCYEEKMKFHLFMGEYNECAYLYKKAEELETDSLYAYETPFNMVKRVKSAKEQLESLITSNNMNSSTSALFLGFVEMLQKFDLYRMLIKFIDDNLIALLNTRDFSHLIYAQLLQYKTEALWKLRESRKEDYLKSSNETFDYVEAYFMDSPLNQLQLTISVFKIRVKIHEYFDQDFQMESCKKMLTEAIKEERMMTQKLQNNYTMDVTFPGHNRITPIFNKHTKKKIRVNILFSTPKELVIRYDPVPETVQKLMEDIASRCWNNYGVEPIMSHMRTMGHDIYPQDYVRSMIVEENQYIEAVVTGNVKKPPLHIYLNACERLNIELSREIQLKLAKESLMHISLAELCITKDQLAAIQQVLQHSPLLQTLNLSSTTLNDDDLIFLLEHANKGLSELHACNNQLTVKCLDALTRCRLRTLDLSHNSMGPALVRQLPRLLEKIPSLKQLSIENTGIGKFTEIDEAVKTVYSNHGRKGNYNTQVRGTWPIKIILGPQGANLSLNISNNYFDCNMLTLWTPLWTHMKRISKLELSSISTEAKWLNFSLLSDLPKLSDLNFNFTLASSLNYSFRDFFKYKTLLNHIDFTSCGLGKQGKLARFELERAHIITRVLIDIMVLANSLQNASKLRKLTLASNPDIGDAGVILLNGAIEQSKIDILDISDCGITIAIVDHVLQWTNHLKQLDATKNPKFVMKEGEHQHSFTCLVKLDDVANANNNNQNDTTDSQSNIRSTFGLSFQPMSTLPDTPF</sequence>
<dbReference type="AlphaFoldDB" id="A0A0C9MN58"/>
<evidence type="ECO:0000256" key="1">
    <source>
        <dbReference type="ARBA" id="ARBA00004123"/>
    </source>
</evidence>
<dbReference type="OrthoDB" id="78308at2759"/>
<dbReference type="SUPFAM" id="SSF48452">
    <property type="entry name" value="TPR-like"/>
    <property type="match status" value="1"/>
</dbReference>
<dbReference type="Pfam" id="PF13516">
    <property type="entry name" value="LRR_6"/>
    <property type="match status" value="1"/>
</dbReference>
<keyword evidence="2" id="KW-0677">Repeat</keyword>
<dbReference type="EMBL" id="DF836328">
    <property type="protein sequence ID" value="GAN03388.1"/>
    <property type="molecule type" value="Genomic_DNA"/>
</dbReference>
<dbReference type="STRING" id="91626.A0A0C9MN58"/>
<evidence type="ECO:0000256" key="2">
    <source>
        <dbReference type="ARBA" id="ARBA00022737"/>
    </source>
</evidence>
<protein>
    <submittedName>
        <fullName evidence="5">Uncharacterized protein</fullName>
    </submittedName>
</protein>